<protein>
    <submittedName>
        <fullName evidence="1">Splicing factor 3B subunit 5</fullName>
    </submittedName>
</protein>
<evidence type="ECO:0000313" key="2">
    <source>
        <dbReference type="Proteomes" id="UP000243670"/>
    </source>
</evidence>
<dbReference type="Pfam" id="PF07189">
    <property type="entry name" value="SF3b10"/>
    <property type="match status" value="1"/>
</dbReference>
<accession>A0A060D783</accession>
<gene>
    <name evidence="1" type="primary">sf3b5</name>
    <name evidence="1" type="ORF">M951_chr2115</name>
</gene>
<dbReference type="EMBL" id="CP006628">
    <property type="protein sequence ID" value="AIB09811.1"/>
    <property type="molecule type" value="Genomic_DNA"/>
</dbReference>
<name>A0A060D783_9EUKA</name>
<organism evidence="1 2">
    <name type="scientific">Lotharella oceanica</name>
    <dbReference type="NCBI Taxonomy" id="641309"/>
    <lineage>
        <taxon>Eukaryota</taxon>
        <taxon>Sar</taxon>
        <taxon>Rhizaria</taxon>
        <taxon>Cercozoa</taxon>
        <taxon>Chlorarachniophyceae</taxon>
        <taxon>Lotharella</taxon>
    </lineage>
</organism>
<sequence>MIFTNQLDFVFWKYEGTGNRNTKDIVWIKNLYKDNLNNLINNYSILLKISGKKNINLLRLKLEIFNKWFIYG</sequence>
<evidence type="ECO:0000313" key="1">
    <source>
        <dbReference type="EMBL" id="AIB09811.1"/>
    </source>
</evidence>
<geneLocation type="nucleomorph" evidence="1"/>
<keyword evidence="1" id="KW-0542">Nucleomorph</keyword>
<proteinExistence type="predicted"/>
<dbReference type="Proteomes" id="UP000243670">
    <property type="component" value="Nucleomorph 2"/>
</dbReference>
<dbReference type="AlphaFoldDB" id="A0A060D783"/>
<dbReference type="InterPro" id="IPR009846">
    <property type="entry name" value="SF3b5/RDS3-10"/>
</dbReference>
<reference evidence="1 2" key="1">
    <citation type="journal article" date="2014" name="BMC Genomics">
        <title>Nucleomorph and plastid genome sequences of the chlorarachniophyte Lotharella oceanica: convergent reductive evolution and frequent recombination in nucleomorph-bearing algae.</title>
        <authorList>
            <person name="Tanifuji G."/>
            <person name="Onodera N.T."/>
            <person name="Brown M.W."/>
            <person name="Curtis B.A."/>
            <person name="Roger A.J."/>
            <person name="Ka-Shu Wong G."/>
            <person name="Melkonian M."/>
            <person name="Archibald J.M."/>
        </authorList>
    </citation>
    <scope>NUCLEOTIDE SEQUENCE [LARGE SCALE GENOMIC DNA]</scope>
    <source>
        <strain evidence="1 2">CCMP622</strain>
    </source>
</reference>